<dbReference type="InterPro" id="IPR026960">
    <property type="entry name" value="RVT-Znf"/>
</dbReference>
<dbReference type="InterPro" id="IPR036691">
    <property type="entry name" value="Endo/exonu/phosph_ase_sf"/>
</dbReference>
<dbReference type="InterPro" id="IPR043502">
    <property type="entry name" value="DNA/RNA_pol_sf"/>
</dbReference>
<accession>A0AA38TJF6</accession>
<dbReference type="AlphaFoldDB" id="A0AA38TJF6"/>
<dbReference type="PANTHER" id="PTHR33116">
    <property type="entry name" value="REVERSE TRANSCRIPTASE ZINC-BINDING DOMAIN-CONTAINING PROTEIN-RELATED-RELATED"/>
    <property type="match status" value="1"/>
</dbReference>
<dbReference type="SUPFAM" id="SSF56672">
    <property type="entry name" value="DNA/RNA polymerases"/>
    <property type="match status" value="1"/>
</dbReference>
<evidence type="ECO:0000313" key="2">
    <source>
        <dbReference type="EMBL" id="KAJ9562034.1"/>
    </source>
</evidence>
<dbReference type="Pfam" id="PF13966">
    <property type="entry name" value="zf-RVT"/>
    <property type="match status" value="1"/>
</dbReference>
<comment type="caution">
    <text evidence="2">The sequence shown here is derived from an EMBL/GenBank/DDBJ whole genome shotgun (WGS) entry which is preliminary data.</text>
</comment>
<dbReference type="Pfam" id="PF00078">
    <property type="entry name" value="RVT_1"/>
    <property type="match status" value="1"/>
</dbReference>
<evidence type="ECO:0000259" key="1">
    <source>
        <dbReference type="PROSITE" id="PS50878"/>
    </source>
</evidence>
<dbReference type="Proteomes" id="UP001172457">
    <property type="component" value="Chromosome 2"/>
</dbReference>
<keyword evidence="3" id="KW-1185">Reference proteome</keyword>
<gene>
    <name evidence="2" type="ORF">OSB04_007194</name>
</gene>
<sequence>MKIISLNIRGLGDQIKKEWIKELCKKEAPCLIGIRETKLKEISIQSAASLWGLNDGDFDFCEAVGNSGGLLTMWNKNVFHGQFVVKEKNFLAVIGKWEKKDGLIGFLVSSSFGELWKHVSARTLERKWSDHTPILLTDKLDDFGPIPFKFYDIWLNEDSVEKLRVKEALKAWRKGGWGEIDKEVVIARQEVRGWEVKKDVSKLEDADREKWIEARKKWKALEEKHVAMARQRAKLKWAKEGDENTKLFHVASKLRERRNRIQGLNIQGTWSENPEEIKKFVFEFFKKKFEKQNNSSAKLRSTKLKRISEEEASLLETKFTEEEVWSALIDCGNNKSPGPDGFTTGFLKKFWGLIKGDLMAALDWFWEKKELSNGCNSSFVSLIPKNTSPIGLNDFRPISLVGILYKVISKVLAERMKSVLVNVISNVQSAFLKGRSILDGILVANETISYLKSSRKKGLIFKVDFEKAYDSVSWEFLLDLLEQMGFGRKWRKWVGTCLKSSRISILVNGSPTEEFSMEKGIRQGDPMAPFLFLVVAKGMHVMVEEAIKKGLFKGLKVGNGGVTLSHLQYADDVVFFGEWGTENIVNLVKLLKCFYEVSGLKVNINKCNIFGIGVPEEDVLGSARVVECGSGSLPFTYLGLPVGVSMEKVAHWEKVIIKFKNKLSSWKAKWLSFGGRLSLVKSVLSSLPLYYFSLFQAPVSVIKSLESVRSNFFWGGGYSGGCEEPKRGRAWVKWDRVVESFDRGGLNVGGLREMNWSLIGKWWWRFFKEKSSLWRSIIQSIYGEKGGLELGAGVRSFTKDVGNGRSTKFWEDRWVGGEVLKEKFSRLYNLETCKEVLVGVSITGYPPIVHGTGTGTGGSWNQGTGTGTANTGSSYVGTAPGTAGNRFRYWVLVENRGSVVGSEWIWKWNWRRIPFGREVSELEELCKWLENFKPVSSWDDKCVWLLDPLGGFLVKALRTILGVKMSRMGEGGGRGEPTRWVKSIPSKVNVFFWKAKLERLPCRALLDKYGIDLDSTLCPRCNCEVESVQHALFSCEKVKNLWSLVGRWWNLDVSSIASLDDLLSLAVRSGANKKASALWEATIRSFAYMIWSDRNKEIFNNQRGDLCENLITFQRRIFEWLSQRCKDFHQDWRLWLSDPMSM</sequence>
<dbReference type="InterPro" id="IPR000477">
    <property type="entry name" value="RT_dom"/>
</dbReference>
<evidence type="ECO:0000313" key="3">
    <source>
        <dbReference type="Proteomes" id="UP001172457"/>
    </source>
</evidence>
<organism evidence="2 3">
    <name type="scientific">Centaurea solstitialis</name>
    <name type="common">yellow star-thistle</name>
    <dbReference type="NCBI Taxonomy" id="347529"/>
    <lineage>
        <taxon>Eukaryota</taxon>
        <taxon>Viridiplantae</taxon>
        <taxon>Streptophyta</taxon>
        <taxon>Embryophyta</taxon>
        <taxon>Tracheophyta</taxon>
        <taxon>Spermatophyta</taxon>
        <taxon>Magnoliopsida</taxon>
        <taxon>eudicotyledons</taxon>
        <taxon>Gunneridae</taxon>
        <taxon>Pentapetalae</taxon>
        <taxon>asterids</taxon>
        <taxon>campanulids</taxon>
        <taxon>Asterales</taxon>
        <taxon>Asteraceae</taxon>
        <taxon>Carduoideae</taxon>
        <taxon>Cardueae</taxon>
        <taxon>Centaureinae</taxon>
        <taxon>Centaurea</taxon>
    </lineage>
</organism>
<dbReference type="PANTHER" id="PTHR33116:SF79">
    <property type="entry name" value="REVERSE TRANSCRIPTASE DOMAIN, ZINC FINGER, CCHC-TYPE-RELATED"/>
    <property type="match status" value="1"/>
</dbReference>
<reference evidence="2" key="1">
    <citation type="submission" date="2023-03" db="EMBL/GenBank/DDBJ databases">
        <title>Chromosome-scale reference genome and RAD-based genetic map of yellow starthistle (Centaurea solstitialis) reveal putative structural variation and QTLs associated with invader traits.</title>
        <authorList>
            <person name="Reatini B."/>
            <person name="Cang F.A."/>
            <person name="Jiang Q."/>
            <person name="Mckibben M.T.W."/>
            <person name="Barker M.S."/>
            <person name="Rieseberg L.H."/>
            <person name="Dlugosch K.M."/>
        </authorList>
    </citation>
    <scope>NUCLEOTIDE SEQUENCE</scope>
    <source>
        <strain evidence="2">CAN-66</strain>
        <tissue evidence="2">Leaf</tissue>
    </source>
</reference>
<proteinExistence type="predicted"/>
<dbReference type="CDD" id="cd01650">
    <property type="entry name" value="RT_nLTR_like"/>
    <property type="match status" value="1"/>
</dbReference>
<protein>
    <recommendedName>
        <fullName evidence="1">Reverse transcriptase domain-containing protein</fullName>
    </recommendedName>
</protein>
<dbReference type="PROSITE" id="PS50878">
    <property type="entry name" value="RT_POL"/>
    <property type="match status" value="1"/>
</dbReference>
<feature type="domain" description="Reverse transcriptase" evidence="1">
    <location>
        <begin position="364"/>
        <end position="642"/>
    </location>
</feature>
<dbReference type="EMBL" id="JARYMX010000002">
    <property type="protein sequence ID" value="KAJ9562034.1"/>
    <property type="molecule type" value="Genomic_DNA"/>
</dbReference>
<name>A0AA38TJF6_9ASTR</name>
<dbReference type="Gene3D" id="3.60.10.10">
    <property type="entry name" value="Endonuclease/exonuclease/phosphatase"/>
    <property type="match status" value="1"/>
</dbReference>